<dbReference type="AlphaFoldDB" id="A0A0M0L4K6"/>
<evidence type="ECO:0000313" key="4">
    <source>
        <dbReference type="EMBL" id="KOO45959.1"/>
    </source>
</evidence>
<dbReference type="OrthoDB" id="411368at2"/>
<proteinExistence type="predicted"/>
<protein>
    <recommendedName>
        <fullName evidence="6">ECF transporter S component</fullName>
    </recommendedName>
</protein>
<keyword evidence="2 3" id="KW-1133">Transmembrane helix</keyword>
<dbReference type="PANTHER" id="PTHR37815">
    <property type="entry name" value="UPF0397 PROTEIN BC_2624-RELATED"/>
    <property type="match status" value="1"/>
</dbReference>
<dbReference type="GO" id="GO:0016020">
    <property type="term" value="C:membrane"/>
    <property type="evidence" value="ECO:0007669"/>
    <property type="project" value="InterPro"/>
</dbReference>
<dbReference type="RefSeq" id="WP_053401830.1">
    <property type="nucleotide sequence ID" value="NZ_JAUKEN010000003.1"/>
</dbReference>
<comment type="caution">
    <text evidence="4">The sequence shown here is derived from an EMBL/GenBank/DDBJ whole genome shotgun (WGS) entry which is preliminary data.</text>
</comment>
<keyword evidence="1 3" id="KW-0812">Transmembrane</keyword>
<organism evidence="4 5">
    <name type="scientific">Priestia koreensis</name>
    <dbReference type="NCBI Taxonomy" id="284581"/>
    <lineage>
        <taxon>Bacteria</taxon>
        <taxon>Bacillati</taxon>
        <taxon>Bacillota</taxon>
        <taxon>Bacilli</taxon>
        <taxon>Bacillales</taxon>
        <taxon>Bacillaceae</taxon>
        <taxon>Priestia</taxon>
    </lineage>
</organism>
<dbReference type="Pfam" id="PF07155">
    <property type="entry name" value="ECF-ribofla_trS"/>
    <property type="match status" value="1"/>
</dbReference>
<evidence type="ECO:0000256" key="1">
    <source>
        <dbReference type="ARBA" id="ARBA00022692"/>
    </source>
</evidence>
<dbReference type="InterPro" id="IPR009825">
    <property type="entry name" value="ECF_substrate-spec-like"/>
</dbReference>
<dbReference type="Gene3D" id="1.10.1760.20">
    <property type="match status" value="1"/>
</dbReference>
<keyword evidence="5" id="KW-1185">Reference proteome</keyword>
<name>A0A0M0L4K6_9BACI</name>
<dbReference type="EMBL" id="LILC01000015">
    <property type="protein sequence ID" value="KOO45959.1"/>
    <property type="molecule type" value="Genomic_DNA"/>
</dbReference>
<feature type="transmembrane region" description="Helical" evidence="3">
    <location>
        <begin position="45"/>
        <end position="62"/>
    </location>
</feature>
<gene>
    <name evidence="4" type="ORF">AMD01_12880</name>
</gene>
<dbReference type="Proteomes" id="UP000037558">
    <property type="component" value="Unassembled WGS sequence"/>
</dbReference>
<dbReference type="STRING" id="284581.AMD01_12880"/>
<dbReference type="PATRIC" id="fig|284581.3.peg.1559"/>
<evidence type="ECO:0000313" key="5">
    <source>
        <dbReference type="Proteomes" id="UP000037558"/>
    </source>
</evidence>
<dbReference type="PANTHER" id="PTHR37815:SF3">
    <property type="entry name" value="UPF0397 PROTEIN SPR0429"/>
    <property type="match status" value="1"/>
</dbReference>
<keyword evidence="3" id="KW-0472">Membrane</keyword>
<evidence type="ECO:0000256" key="3">
    <source>
        <dbReference type="SAM" id="Phobius"/>
    </source>
</evidence>
<feature type="transmembrane region" description="Helical" evidence="3">
    <location>
        <begin position="154"/>
        <end position="171"/>
    </location>
</feature>
<accession>A0A0M0L4K6</accession>
<feature type="transmembrane region" description="Helical" evidence="3">
    <location>
        <begin position="16"/>
        <end position="33"/>
    </location>
</feature>
<sequence length="178" mass="19205">MQRTQGYASNTKTFDLIITAMLIALVFVATFFINIRLPITANGGLVHLGTGMLFIASIMFGPKKGAISGAVGMALFDYLSGWTLWAPFSFVTRGLQGYIVGKIAWSNGRRGTSFAFNLIATIVSVPVMLAGYYICEGILFHNWISPVASITGNIVQNVVGMVIAIPVCTALKRSSIFR</sequence>
<evidence type="ECO:0008006" key="6">
    <source>
        <dbReference type="Google" id="ProtNLM"/>
    </source>
</evidence>
<feature type="transmembrane region" description="Helical" evidence="3">
    <location>
        <begin position="113"/>
        <end position="134"/>
    </location>
</feature>
<evidence type="ECO:0000256" key="2">
    <source>
        <dbReference type="ARBA" id="ARBA00022989"/>
    </source>
</evidence>
<reference evidence="5" key="1">
    <citation type="submission" date="2015-08" db="EMBL/GenBank/DDBJ databases">
        <title>Fjat-14210 dsm16467.</title>
        <authorList>
            <person name="Liu B."/>
            <person name="Wang J."/>
            <person name="Zhu Y."/>
            <person name="Liu G."/>
            <person name="Chen Q."/>
            <person name="Chen Z."/>
            <person name="Lan J."/>
            <person name="Che J."/>
            <person name="Ge C."/>
            <person name="Shi H."/>
            <person name="Pan Z."/>
            <person name="Liu X."/>
        </authorList>
    </citation>
    <scope>NUCLEOTIDE SEQUENCE [LARGE SCALE GENOMIC DNA]</scope>
    <source>
        <strain evidence="5">DSM 16467</strain>
    </source>
</reference>